<gene>
    <name evidence="1" type="ORF">CY34DRAFT_805295</name>
</gene>
<evidence type="ECO:0000313" key="1">
    <source>
        <dbReference type="EMBL" id="KIK42085.1"/>
    </source>
</evidence>
<dbReference type="AlphaFoldDB" id="A0A0C9ZWB6"/>
<keyword evidence="2" id="KW-1185">Reference proteome</keyword>
<dbReference type="InParanoid" id="A0A0C9ZWB6"/>
<reference evidence="2" key="2">
    <citation type="submission" date="2015-01" db="EMBL/GenBank/DDBJ databases">
        <title>Evolutionary Origins and Diversification of the Mycorrhizal Mutualists.</title>
        <authorList>
            <consortium name="DOE Joint Genome Institute"/>
            <consortium name="Mycorrhizal Genomics Consortium"/>
            <person name="Kohler A."/>
            <person name="Kuo A."/>
            <person name="Nagy L.G."/>
            <person name="Floudas D."/>
            <person name="Copeland A."/>
            <person name="Barry K.W."/>
            <person name="Cichocki N."/>
            <person name="Veneault-Fourrey C."/>
            <person name="LaButti K."/>
            <person name="Lindquist E.A."/>
            <person name="Lipzen A."/>
            <person name="Lundell T."/>
            <person name="Morin E."/>
            <person name="Murat C."/>
            <person name="Riley R."/>
            <person name="Ohm R."/>
            <person name="Sun H."/>
            <person name="Tunlid A."/>
            <person name="Henrissat B."/>
            <person name="Grigoriev I.V."/>
            <person name="Hibbett D.S."/>
            <person name="Martin F."/>
        </authorList>
    </citation>
    <scope>NUCLEOTIDE SEQUENCE [LARGE SCALE GENOMIC DNA]</scope>
    <source>
        <strain evidence="2">UH-Slu-Lm8-n1</strain>
    </source>
</reference>
<organism evidence="1 2">
    <name type="scientific">Suillus luteus UH-Slu-Lm8-n1</name>
    <dbReference type="NCBI Taxonomy" id="930992"/>
    <lineage>
        <taxon>Eukaryota</taxon>
        <taxon>Fungi</taxon>
        <taxon>Dikarya</taxon>
        <taxon>Basidiomycota</taxon>
        <taxon>Agaricomycotina</taxon>
        <taxon>Agaricomycetes</taxon>
        <taxon>Agaricomycetidae</taxon>
        <taxon>Boletales</taxon>
        <taxon>Suillineae</taxon>
        <taxon>Suillaceae</taxon>
        <taxon>Suillus</taxon>
    </lineage>
</organism>
<proteinExistence type="predicted"/>
<protein>
    <submittedName>
        <fullName evidence="1">Uncharacterized protein</fullName>
    </submittedName>
</protein>
<sequence>MIKDFWEKLSHVSVKGAEHDFRECQPHPRRLEGPWLHGLVDDREKNRLIWLHGVAGAGESAVAFNIAERMKGLLRPTDYDTIEKLQNLYFIDA</sequence>
<name>A0A0C9ZWB6_9AGAM</name>
<reference evidence="1 2" key="1">
    <citation type="submission" date="2014-04" db="EMBL/GenBank/DDBJ databases">
        <authorList>
            <consortium name="DOE Joint Genome Institute"/>
            <person name="Kuo A."/>
            <person name="Ruytinx J."/>
            <person name="Rineau F."/>
            <person name="Colpaert J."/>
            <person name="Kohler A."/>
            <person name="Nagy L.G."/>
            <person name="Floudas D."/>
            <person name="Copeland A."/>
            <person name="Barry K.W."/>
            <person name="Cichocki N."/>
            <person name="Veneault-Fourrey C."/>
            <person name="LaButti K."/>
            <person name="Lindquist E.A."/>
            <person name="Lipzen A."/>
            <person name="Lundell T."/>
            <person name="Morin E."/>
            <person name="Murat C."/>
            <person name="Sun H."/>
            <person name="Tunlid A."/>
            <person name="Henrissat B."/>
            <person name="Grigoriev I.V."/>
            <person name="Hibbett D.S."/>
            <person name="Martin F."/>
            <person name="Nordberg H.P."/>
            <person name="Cantor M.N."/>
            <person name="Hua S.X."/>
        </authorList>
    </citation>
    <scope>NUCLEOTIDE SEQUENCE [LARGE SCALE GENOMIC DNA]</scope>
    <source>
        <strain evidence="1 2">UH-Slu-Lm8-n1</strain>
    </source>
</reference>
<evidence type="ECO:0000313" key="2">
    <source>
        <dbReference type="Proteomes" id="UP000054485"/>
    </source>
</evidence>
<dbReference type="Proteomes" id="UP000054485">
    <property type="component" value="Unassembled WGS sequence"/>
</dbReference>
<dbReference type="OrthoDB" id="2928561at2759"/>
<accession>A0A0C9ZWB6</accession>
<dbReference type="HOGENOM" id="CLU_2401118_0_0_1"/>
<dbReference type="EMBL" id="KN835248">
    <property type="protein sequence ID" value="KIK42085.1"/>
    <property type="molecule type" value="Genomic_DNA"/>
</dbReference>